<name>A0A3B1C7U2_9ZZZZ</name>
<keyword evidence="6" id="KW-0686">Riboflavin biosynthesis</keyword>
<evidence type="ECO:0000256" key="2">
    <source>
        <dbReference type="ARBA" id="ARBA00002803"/>
    </source>
</evidence>
<evidence type="ECO:0000256" key="3">
    <source>
        <dbReference type="ARBA" id="ARBA00004887"/>
    </source>
</evidence>
<dbReference type="NCBIfam" id="NF006767">
    <property type="entry name" value="PRK09289.1"/>
    <property type="match status" value="1"/>
</dbReference>
<dbReference type="InterPro" id="IPR023366">
    <property type="entry name" value="ATP_synth_asu-like_sf"/>
</dbReference>
<keyword evidence="8" id="KW-0677">Repeat</keyword>
<dbReference type="Gene3D" id="2.40.30.20">
    <property type="match status" value="2"/>
</dbReference>
<dbReference type="InterPro" id="IPR017938">
    <property type="entry name" value="Riboflavin_synthase-like_b-brl"/>
</dbReference>
<evidence type="ECO:0000256" key="4">
    <source>
        <dbReference type="ARBA" id="ARBA00012827"/>
    </source>
</evidence>
<comment type="pathway">
    <text evidence="3">Cofactor biosynthesis; riboflavin biosynthesis; riboflavin from 2-hydroxy-3-oxobutyl phosphate and 5-amino-6-(D-ribitylamino)uracil: step 2/2.</text>
</comment>
<dbReference type="PIRSF" id="PIRSF000498">
    <property type="entry name" value="Riboflavin_syn_A"/>
    <property type="match status" value="1"/>
</dbReference>
<dbReference type="PANTHER" id="PTHR21098">
    <property type="entry name" value="RIBOFLAVIN SYNTHASE ALPHA CHAIN"/>
    <property type="match status" value="1"/>
</dbReference>
<accession>A0A3B1C7U2</accession>
<comment type="function">
    <text evidence="2">Catalyzes the dismutation of two molecules of 6,7-dimethyl-8-ribityllumazine, resulting in the formation of riboflavin and 5-amino-6-(D-ribitylamino)uracil.</text>
</comment>
<comment type="catalytic activity">
    <reaction evidence="1">
        <text>2 6,7-dimethyl-8-(1-D-ribityl)lumazine + H(+) = 5-amino-6-(D-ribitylamino)uracil + riboflavin</text>
        <dbReference type="Rhea" id="RHEA:20772"/>
        <dbReference type="ChEBI" id="CHEBI:15378"/>
        <dbReference type="ChEBI" id="CHEBI:15934"/>
        <dbReference type="ChEBI" id="CHEBI:57986"/>
        <dbReference type="ChEBI" id="CHEBI:58201"/>
        <dbReference type="EC" id="2.5.1.9"/>
    </reaction>
</comment>
<dbReference type="EMBL" id="UOGH01000004">
    <property type="protein sequence ID" value="VAX26596.1"/>
    <property type="molecule type" value="Genomic_DNA"/>
</dbReference>
<dbReference type="InterPro" id="IPR026017">
    <property type="entry name" value="Lumazine-bd_dom"/>
</dbReference>
<dbReference type="PANTHER" id="PTHR21098:SF12">
    <property type="entry name" value="RIBOFLAVIN SYNTHASE"/>
    <property type="match status" value="1"/>
</dbReference>
<dbReference type="FunFam" id="2.40.30.20:FF:000004">
    <property type="entry name" value="Riboflavin synthase, alpha subunit"/>
    <property type="match status" value="1"/>
</dbReference>
<dbReference type="GO" id="GO:0004746">
    <property type="term" value="F:riboflavin synthase activity"/>
    <property type="evidence" value="ECO:0007669"/>
    <property type="project" value="UniProtKB-EC"/>
</dbReference>
<proteinExistence type="predicted"/>
<sequence length="215" mass="23083">MFTGIVQEMGTVSGIDKKGRIAHLGILSKEVSRTSDIGDSISVNGVCLTITSLQHGIMLFDLSAETLKTSNIGMLKKGDSVNLEPALRPSDRLGGHFVTGHIDGIGSIKGKHRIGDTIEVEIGAPEEVMKYIVKKGSIAIDGISLTVVNLERNSFKVVIIPHTENITTIGQKGINDTVNLEVDILGKYVAKFLNVTTTKEKDDKLLTILGKSGFL</sequence>
<feature type="domain" description="Lumazine-binding" evidence="9">
    <location>
        <begin position="97"/>
        <end position="193"/>
    </location>
</feature>
<dbReference type="GO" id="GO:0009231">
    <property type="term" value="P:riboflavin biosynthetic process"/>
    <property type="evidence" value="ECO:0007669"/>
    <property type="project" value="UniProtKB-KW"/>
</dbReference>
<protein>
    <recommendedName>
        <fullName evidence="5">Riboflavin synthase</fullName>
        <ecNumber evidence="4">2.5.1.9</ecNumber>
    </recommendedName>
</protein>
<evidence type="ECO:0000256" key="1">
    <source>
        <dbReference type="ARBA" id="ARBA00000968"/>
    </source>
</evidence>
<evidence type="ECO:0000259" key="9">
    <source>
        <dbReference type="PROSITE" id="PS51177"/>
    </source>
</evidence>
<dbReference type="EC" id="2.5.1.9" evidence="4"/>
<organism evidence="10">
    <name type="scientific">hydrothermal vent metagenome</name>
    <dbReference type="NCBI Taxonomy" id="652676"/>
    <lineage>
        <taxon>unclassified sequences</taxon>
        <taxon>metagenomes</taxon>
        <taxon>ecological metagenomes</taxon>
    </lineage>
</organism>
<keyword evidence="7 10" id="KW-0808">Transferase</keyword>
<dbReference type="SUPFAM" id="SSF63380">
    <property type="entry name" value="Riboflavin synthase domain-like"/>
    <property type="match status" value="2"/>
</dbReference>
<dbReference type="CDD" id="cd00402">
    <property type="entry name" value="Riboflavin_synthase_like"/>
    <property type="match status" value="1"/>
</dbReference>
<feature type="domain" description="Lumazine-binding" evidence="9">
    <location>
        <begin position="1"/>
        <end position="96"/>
    </location>
</feature>
<gene>
    <name evidence="10" type="ORF">MNBD_NITROSPIRAE02-1312</name>
</gene>
<evidence type="ECO:0000256" key="5">
    <source>
        <dbReference type="ARBA" id="ARBA00013950"/>
    </source>
</evidence>
<dbReference type="Pfam" id="PF00677">
    <property type="entry name" value="Lum_binding"/>
    <property type="match status" value="2"/>
</dbReference>
<evidence type="ECO:0000256" key="8">
    <source>
        <dbReference type="ARBA" id="ARBA00022737"/>
    </source>
</evidence>
<dbReference type="AlphaFoldDB" id="A0A3B1C7U2"/>
<dbReference type="NCBIfam" id="TIGR00187">
    <property type="entry name" value="ribE"/>
    <property type="match status" value="1"/>
</dbReference>
<dbReference type="NCBIfam" id="NF009566">
    <property type="entry name" value="PRK13020.1"/>
    <property type="match status" value="1"/>
</dbReference>
<evidence type="ECO:0000256" key="7">
    <source>
        <dbReference type="ARBA" id="ARBA00022679"/>
    </source>
</evidence>
<reference evidence="10" key="1">
    <citation type="submission" date="2018-06" db="EMBL/GenBank/DDBJ databases">
        <authorList>
            <person name="Zhirakovskaya E."/>
        </authorList>
    </citation>
    <scope>NUCLEOTIDE SEQUENCE</scope>
</reference>
<dbReference type="InterPro" id="IPR001783">
    <property type="entry name" value="Lumazine-bd"/>
</dbReference>
<dbReference type="FunFam" id="2.40.30.20:FF:000003">
    <property type="entry name" value="Riboflavin synthase, alpha subunit"/>
    <property type="match status" value="1"/>
</dbReference>
<evidence type="ECO:0000256" key="6">
    <source>
        <dbReference type="ARBA" id="ARBA00022619"/>
    </source>
</evidence>
<evidence type="ECO:0000313" key="10">
    <source>
        <dbReference type="EMBL" id="VAX26596.1"/>
    </source>
</evidence>
<dbReference type="PROSITE" id="PS51177">
    <property type="entry name" value="LUMAZINE_BIND"/>
    <property type="match status" value="2"/>
</dbReference>